<accession>A0AAU7JB73</accession>
<proteinExistence type="predicted"/>
<protein>
    <submittedName>
        <fullName evidence="1">DUF1501 domain-containing protein</fullName>
    </submittedName>
</protein>
<dbReference type="PANTHER" id="PTHR43737:SF1">
    <property type="entry name" value="DUF1501 DOMAIN-CONTAINING PROTEIN"/>
    <property type="match status" value="1"/>
</dbReference>
<organism evidence="1">
    <name type="scientific">Alsobacter sp. KACC 23698</name>
    <dbReference type="NCBI Taxonomy" id="3149229"/>
    <lineage>
        <taxon>Bacteria</taxon>
        <taxon>Pseudomonadati</taxon>
        <taxon>Pseudomonadota</taxon>
        <taxon>Alphaproteobacteria</taxon>
        <taxon>Hyphomicrobiales</taxon>
        <taxon>Alsobacteraceae</taxon>
        <taxon>Alsobacter</taxon>
    </lineage>
</organism>
<dbReference type="RefSeq" id="WP_406854450.1">
    <property type="nucleotide sequence ID" value="NZ_CP157484.1"/>
</dbReference>
<dbReference type="Pfam" id="PF07394">
    <property type="entry name" value="DUF1501"/>
    <property type="match status" value="1"/>
</dbReference>
<dbReference type="AlphaFoldDB" id="A0AAU7JB73"/>
<name>A0AAU7JB73_9HYPH</name>
<reference evidence="1" key="1">
    <citation type="submission" date="2024-05" db="EMBL/GenBank/DDBJ databases">
        <authorList>
            <person name="Kim S."/>
            <person name="Heo J."/>
            <person name="Choi H."/>
            <person name="Choi Y."/>
            <person name="Kwon S.-W."/>
            <person name="Kim Y."/>
        </authorList>
    </citation>
    <scope>NUCLEOTIDE SEQUENCE</scope>
    <source>
        <strain evidence="1">KACC 23698</strain>
    </source>
</reference>
<evidence type="ECO:0000313" key="1">
    <source>
        <dbReference type="EMBL" id="XBO37627.1"/>
    </source>
</evidence>
<sequence>MSHPFLTSPDAACCEAPDPSRRAVLVTGGALFAWAFAPRFAHAAGGKDPRLVTIVLRGALDGLSAVAPVGDPDYAALRAGIALSATGDNAALPLNGFFALHPAMPNFARLYKAGQASVIHATATPYRSRSHFDGQDVLESGLPGVAPVDSGWMNRALAALPKGERIGKLGGVGVGATTPLVIRGKAPVLGWAPQGLPKAEDDLAARVLDLYRQKDPALGDALTRGLDAEMIATRNGGGQNRRGGGGAEAMRRAAEGAGRLMAANDGPRLAALAFGGWDTHANEGGATGQLAQLLGGLDGALAALEETLGPVWKDTAVLVVTEFGRTARINGTVGTDHGTATCAFLAGGAVKGGRVIADWPGLKEAQLHEGRDLKPTTDLRAVLKGVLADHLGLSRAALGTSVFPESMAVEPMRGLIG</sequence>
<gene>
    <name evidence="1" type="ORF">ABEG18_18115</name>
</gene>
<dbReference type="EMBL" id="CP157484">
    <property type="protein sequence ID" value="XBO37627.1"/>
    <property type="molecule type" value="Genomic_DNA"/>
</dbReference>
<dbReference type="PANTHER" id="PTHR43737">
    <property type="entry name" value="BLL7424 PROTEIN"/>
    <property type="match status" value="1"/>
</dbReference>
<dbReference type="InterPro" id="IPR010869">
    <property type="entry name" value="DUF1501"/>
</dbReference>